<dbReference type="RefSeq" id="XP_018969286.1">
    <property type="nucleotide sequence ID" value="XM_019113741.2"/>
</dbReference>
<dbReference type="PANTHER" id="PTHR34763:SF1">
    <property type="entry name" value="PROTEIN FAM104A"/>
    <property type="match status" value="1"/>
</dbReference>
<dbReference type="KEGG" id="ccar:109100249"/>
<protein>
    <submittedName>
        <fullName evidence="2">Protein FAM104A-like isoform X1</fullName>
    </submittedName>
</protein>
<feature type="region of interest" description="Disordered" evidence="1">
    <location>
        <begin position="1"/>
        <end position="83"/>
    </location>
</feature>
<accession>A0A9Q9VFG8</accession>
<proteinExistence type="predicted"/>
<dbReference type="OrthoDB" id="9939148at2759"/>
<sequence length="132" mass="14565">MHRNDMLTESRKRRRSCDADELQVLPQAKRSGGYSFLPEVGRDVWDSEQSSSSDSSGISSPERMAGATSNIQKTEQRGLHVSQAPCSPIAHTISAEEPAVSLSHNLSYDHINRILREAHFSSLQTRGQQGST</sequence>
<evidence type="ECO:0000256" key="1">
    <source>
        <dbReference type="SAM" id="MobiDB-lite"/>
    </source>
</evidence>
<dbReference type="AlphaFoldDB" id="A0A9Q9VFG8"/>
<evidence type="ECO:0000313" key="2">
    <source>
        <dbReference type="RefSeq" id="XP_018969286.1"/>
    </source>
</evidence>
<feature type="compositionally biased region" description="Low complexity" evidence="1">
    <location>
        <begin position="47"/>
        <end position="60"/>
    </location>
</feature>
<dbReference type="Proteomes" id="UP001155660">
    <property type="component" value="Chromosome B12"/>
</dbReference>
<dbReference type="PANTHER" id="PTHR34763">
    <property type="entry name" value="PROTEIN FAM104A"/>
    <property type="match status" value="1"/>
</dbReference>
<dbReference type="InterPro" id="IPR029222">
    <property type="entry name" value="VCF1/2-like"/>
</dbReference>
<reference evidence="2" key="1">
    <citation type="submission" date="2025-08" db="UniProtKB">
        <authorList>
            <consortium name="RefSeq"/>
        </authorList>
    </citation>
    <scope>IDENTIFICATION</scope>
    <source>
        <tissue evidence="2">Muscle</tissue>
    </source>
</reference>
<dbReference type="Pfam" id="PF15434">
    <property type="entry name" value="FAM104"/>
    <property type="match status" value="1"/>
</dbReference>
<dbReference type="GeneID" id="109100249"/>
<feature type="compositionally biased region" description="Basic and acidic residues" evidence="1">
    <location>
        <begin position="1"/>
        <end position="10"/>
    </location>
</feature>
<name>A0A9Q9VFG8_CYPCA</name>
<organism evidence="2">
    <name type="scientific">Cyprinus carpio</name>
    <name type="common">Common carp</name>
    <dbReference type="NCBI Taxonomy" id="7962"/>
    <lineage>
        <taxon>Eukaryota</taxon>
        <taxon>Metazoa</taxon>
        <taxon>Chordata</taxon>
        <taxon>Craniata</taxon>
        <taxon>Vertebrata</taxon>
        <taxon>Euteleostomi</taxon>
        <taxon>Actinopterygii</taxon>
        <taxon>Neopterygii</taxon>
        <taxon>Teleostei</taxon>
        <taxon>Ostariophysi</taxon>
        <taxon>Cypriniformes</taxon>
        <taxon>Cyprinidae</taxon>
        <taxon>Cyprininae</taxon>
        <taxon>Cyprinus</taxon>
    </lineage>
</organism>
<gene>
    <name evidence="2" type="primary">si:dkey-21c1.1</name>
</gene>